<dbReference type="RefSeq" id="WP_176522070.1">
    <property type="nucleotide sequence ID" value="NZ_OBML01000005.1"/>
</dbReference>
<proteinExistence type="inferred from homology"/>
<feature type="transmembrane region" description="Helical" evidence="7">
    <location>
        <begin position="551"/>
        <end position="570"/>
    </location>
</feature>
<evidence type="ECO:0000313" key="11">
    <source>
        <dbReference type="Proteomes" id="UP000219331"/>
    </source>
</evidence>
<organism evidence="10 11">
    <name type="scientific">Stappia indica</name>
    <dbReference type="NCBI Taxonomy" id="538381"/>
    <lineage>
        <taxon>Bacteria</taxon>
        <taxon>Pseudomonadati</taxon>
        <taxon>Pseudomonadota</taxon>
        <taxon>Alphaproteobacteria</taxon>
        <taxon>Hyphomicrobiales</taxon>
        <taxon>Stappiaceae</taxon>
        <taxon>Stappia</taxon>
    </lineage>
</organism>
<dbReference type="Pfam" id="PF00528">
    <property type="entry name" value="BPD_transp_1"/>
    <property type="match status" value="2"/>
</dbReference>
<feature type="transmembrane region" description="Helical" evidence="7">
    <location>
        <begin position="468"/>
        <end position="485"/>
    </location>
</feature>
<dbReference type="CDD" id="cd06261">
    <property type="entry name" value="TM_PBP2"/>
    <property type="match status" value="2"/>
</dbReference>
<dbReference type="InterPro" id="IPR000515">
    <property type="entry name" value="MetI-like"/>
</dbReference>
<dbReference type="Proteomes" id="UP000219331">
    <property type="component" value="Unassembled WGS sequence"/>
</dbReference>
<feature type="transmembrane region" description="Helical" evidence="7">
    <location>
        <begin position="295"/>
        <end position="316"/>
    </location>
</feature>
<dbReference type="AlphaFoldDB" id="A0A285SMF5"/>
<evidence type="ECO:0000256" key="5">
    <source>
        <dbReference type="ARBA" id="ARBA00022989"/>
    </source>
</evidence>
<keyword evidence="2 7" id="KW-0813">Transport</keyword>
<feature type="transmembrane region" description="Helical" evidence="7">
    <location>
        <begin position="491"/>
        <end position="513"/>
    </location>
</feature>
<keyword evidence="6 7" id="KW-0472">Membrane</keyword>
<dbReference type="PROSITE" id="PS50928">
    <property type="entry name" value="ABC_TM1"/>
    <property type="match status" value="2"/>
</dbReference>
<feature type="transmembrane region" description="Helical" evidence="7">
    <location>
        <begin position="216"/>
        <end position="243"/>
    </location>
</feature>
<feature type="transmembrane region" description="Helical" evidence="7">
    <location>
        <begin position="374"/>
        <end position="395"/>
    </location>
</feature>
<evidence type="ECO:0000256" key="4">
    <source>
        <dbReference type="ARBA" id="ARBA00022692"/>
    </source>
</evidence>
<evidence type="ECO:0000256" key="2">
    <source>
        <dbReference type="ARBA" id="ARBA00022448"/>
    </source>
</evidence>
<evidence type="ECO:0000256" key="6">
    <source>
        <dbReference type="ARBA" id="ARBA00023136"/>
    </source>
</evidence>
<accession>A0A285SMF5</accession>
<comment type="similarity">
    <text evidence="7">Belongs to the binding-protein-dependent transport system permease family.</text>
</comment>
<feature type="domain" description="ABC transmembrane type-1" evidence="9">
    <location>
        <begin position="488"/>
        <end position="667"/>
    </location>
</feature>
<evidence type="ECO:0000256" key="8">
    <source>
        <dbReference type="SAM" id="MobiDB-lite"/>
    </source>
</evidence>
<evidence type="ECO:0000256" key="7">
    <source>
        <dbReference type="RuleBase" id="RU363032"/>
    </source>
</evidence>
<feature type="transmembrane region" description="Helical" evidence="7">
    <location>
        <begin position="31"/>
        <end position="47"/>
    </location>
</feature>
<evidence type="ECO:0000313" key="10">
    <source>
        <dbReference type="EMBL" id="SOC07168.1"/>
    </source>
</evidence>
<dbReference type="STRING" id="538381.GCA_001696535_01911"/>
<dbReference type="Gene3D" id="1.10.3720.10">
    <property type="entry name" value="MetI-like"/>
    <property type="match status" value="2"/>
</dbReference>
<feature type="transmembrane region" description="Helical" evidence="7">
    <location>
        <begin position="649"/>
        <end position="668"/>
    </location>
</feature>
<feature type="transmembrane region" description="Helical" evidence="7">
    <location>
        <begin position="124"/>
        <end position="142"/>
    </location>
</feature>
<reference evidence="10 11" key="1">
    <citation type="submission" date="2017-08" db="EMBL/GenBank/DDBJ databases">
        <authorList>
            <person name="de Groot N.N."/>
        </authorList>
    </citation>
    <scope>NUCLEOTIDE SEQUENCE [LARGE SCALE GENOMIC DNA]</scope>
    <source>
        <strain evidence="10 11">USBA 352</strain>
    </source>
</reference>
<feature type="transmembrane region" description="Helical" evidence="7">
    <location>
        <begin position="607"/>
        <end position="629"/>
    </location>
</feature>
<dbReference type="GO" id="GO:0043190">
    <property type="term" value="C:ATP-binding cassette (ABC) transporter complex"/>
    <property type="evidence" value="ECO:0007669"/>
    <property type="project" value="TreeGrafter"/>
</dbReference>
<dbReference type="GO" id="GO:0005275">
    <property type="term" value="F:amine transmembrane transporter activity"/>
    <property type="evidence" value="ECO:0007669"/>
    <property type="project" value="TreeGrafter"/>
</dbReference>
<comment type="subcellular location">
    <subcellularLocation>
        <location evidence="1 7">Cell membrane</location>
        <topology evidence="1 7">Multi-pass membrane protein</topology>
    </subcellularLocation>
</comment>
<dbReference type="GO" id="GO:0015226">
    <property type="term" value="F:carnitine transmembrane transporter activity"/>
    <property type="evidence" value="ECO:0007669"/>
    <property type="project" value="TreeGrafter"/>
</dbReference>
<name>A0A285SMF5_9HYPH</name>
<feature type="compositionally biased region" description="Low complexity" evidence="8">
    <location>
        <begin position="1"/>
        <end position="18"/>
    </location>
</feature>
<dbReference type="PANTHER" id="PTHR47737:SF1">
    <property type="entry name" value="GLYCINE BETAINE_PROLINE BETAINE TRANSPORT SYSTEM PERMEASE PROTEIN PROW"/>
    <property type="match status" value="1"/>
</dbReference>
<keyword evidence="4 7" id="KW-0812">Transmembrane</keyword>
<keyword evidence="11" id="KW-1185">Reference proteome</keyword>
<feature type="domain" description="ABC transmembrane type-1" evidence="9">
    <location>
        <begin position="165"/>
        <end position="348"/>
    </location>
</feature>
<gene>
    <name evidence="10" type="ORF">SAMN05421512_105309</name>
</gene>
<keyword evidence="3" id="KW-1003">Cell membrane</keyword>
<evidence type="ECO:0000259" key="9">
    <source>
        <dbReference type="PROSITE" id="PS50928"/>
    </source>
</evidence>
<dbReference type="GO" id="GO:0015871">
    <property type="term" value="P:choline transport"/>
    <property type="evidence" value="ECO:0007669"/>
    <property type="project" value="TreeGrafter"/>
</dbReference>
<feature type="transmembrane region" description="Helical" evidence="7">
    <location>
        <begin position="173"/>
        <end position="195"/>
    </location>
</feature>
<feature type="transmembrane region" description="Helical" evidence="7">
    <location>
        <begin position="149"/>
        <end position="167"/>
    </location>
</feature>
<feature type="region of interest" description="Disordered" evidence="8">
    <location>
        <begin position="1"/>
        <end position="22"/>
    </location>
</feature>
<evidence type="ECO:0000256" key="1">
    <source>
        <dbReference type="ARBA" id="ARBA00004651"/>
    </source>
</evidence>
<protein>
    <submittedName>
        <fullName evidence="10">Glycine betaine/proline transport system permease protein</fullName>
    </submittedName>
</protein>
<dbReference type="SUPFAM" id="SSF161098">
    <property type="entry name" value="MetI-like"/>
    <property type="match status" value="2"/>
</dbReference>
<dbReference type="PANTHER" id="PTHR47737">
    <property type="entry name" value="GLYCINE BETAINE/PROLINE BETAINE TRANSPORT SYSTEM PERMEASE PROTEIN PROW"/>
    <property type="match status" value="1"/>
</dbReference>
<keyword evidence="5 7" id="KW-1133">Transmembrane helix</keyword>
<dbReference type="GO" id="GO:0031460">
    <property type="term" value="P:glycine betaine transport"/>
    <property type="evidence" value="ECO:0007669"/>
    <property type="project" value="TreeGrafter"/>
</dbReference>
<evidence type="ECO:0000256" key="3">
    <source>
        <dbReference type="ARBA" id="ARBA00022475"/>
    </source>
</evidence>
<sequence length="688" mass="73617">MSEAASIARPPAAPVAPAGSGSRESRRRWQMVWGIGLVAFVLLWQFGEPYAGWAFDIPRGWRIPLQRWIGAAMRWLVEDASFGLFTFTDFTRFLAAMVEAPYRFVLGLLSTGILDGRGSAAVQLLPPLSWIAVTGIAMLMGHYAGGRRLALLVGGCFAFLAIFGQWTSAMVTLASILIAVPVGVVGGLLLGLAAFRWRMFDKALRPVLDLMQTVPVFAYLVPILFLFGFGPTAAIVATIIYALPPMTRISLLALRAVPEEAHELGRMTGCSRRQMTWRILVPSARPGLMVGVNQVIMLSLNMVIIASMIGAGGLGFDVLAALRRLDIGAGIEAGLAIVALAIALDRLSQAFAGRRPEHEAEGAQRKGLLARHPYTVAGCLLVLVTALAGLVAAPIQAYPKALQLSTGSVGSDIVGWINVNFFDQIEAVKNALLLNVLVPVKRFLAGLPWLGVTGLLGLLGWRLGGWRLALLVCVLASLIAFTGQWEKAMVTVYLCGISVVIACMIGIPVGILASTRERLWKGVELAIDTLQTLPSFVYLMPAVMLFRVGDFTAMIAVVAYAVAPAIRYTAHGLRQVNPQLVEAGLVAGATPWQLMTKIRLRLALPEILLGINQTIMLALSMLVITALVGTRDLGQEVYIALTKADTGRGLVAGLAVAFIAIIADRLIAAAAERSRQRLGLDDTAGGHL</sequence>
<dbReference type="EMBL" id="OBML01000005">
    <property type="protein sequence ID" value="SOC07168.1"/>
    <property type="molecule type" value="Genomic_DNA"/>
</dbReference>
<dbReference type="InterPro" id="IPR035906">
    <property type="entry name" value="MetI-like_sf"/>
</dbReference>